<dbReference type="GO" id="GO:0005886">
    <property type="term" value="C:plasma membrane"/>
    <property type="evidence" value="ECO:0007669"/>
    <property type="project" value="UniProtKB-SubCell"/>
</dbReference>
<dbReference type="InterPro" id="IPR007334">
    <property type="entry name" value="UPF0208"/>
</dbReference>
<evidence type="ECO:0000256" key="4">
    <source>
        <dbReference type="ARBA" id="ARBA00022475"/>
    </source>
</evidence>
<keyword evidence="5" id="KW-0997">Cell inner membrane</keyword>
<dbReference type="Pfam" id="PF04217">
    <property type="entry name" value="DUF412"/>
    <property type="match status" value="1"/>
</dbReference>
<dbReference type="STRING" id="1799789.AX660_07740"/>
<keyword evidence="10" id="KW-1185">Reference proteome</keyword>
<evidence type="ECO:0000256" key="8">
    <source>
        <dbReference type="ARBA" id="ARBA00023136"/>
    </source>
</evidence>
<evidence type="ECO:0000256" key="5">
    <source>
        <dbReference type="ARBA" id="ARBA00022519"/>
    </source>
</evidence>
<comment type="caution">
    <text evidence="9">The sequence shown here is derived from an EMBL/GenBank/DDBJ whole genome shotgun (WGS) entry which is preliminary data.</text>
</comment>
<evidence type="ECO:0000256" key="6">
    <source>
        <dbReference type="ARBA" id="ARBA00022692"/>
    </source>
</evidence>
<reference evidence="10" key="1">
    <citation type="submission" date="2016-02" db="EMBL/GenBank/DDBJ databases">
        <authorList>
            <person name="Schultz-Johansen M."/>
            <person name="Glaring M.A."/>
            <person name="Bech P.K."/>
            <person name="Stougaard P."/>
        </authorList>
    </citation>
    <scope>NUCLEOTIDE SEQUENCE [LARGE SCALE GENOMIC DNA]</scope>
    <source>
        <strain evidence="10">S66</strain>
    </source>
</reference>
<evidence type="ECO:0000256" key="3">
    <source>
        <dbReference type="ARBA" id="ARBA00018831"/>
    </source>
</evidence>
<comment type="subcellular location">
    <subcellularLocation>
        <location evidence="1">Cell inner membrane</location>
        <topology evidence="1">Multi-pass membrane protein</topology>
    </subcellularLocation>
</comment>
<dbReference type="NCBIfam" id="NF002493">
    <property type="entry name" value="PRK01816.1"/>
    <property type="match status" value="1"/>
</dbReference>
<name>A0A136A3V7_9ALTE</name>
<comment type="similarity">
    <text evidence="2">Belongs to the UPF0208 family.</text>
</comment>
<organism evidence="9 10">
    <name type="scientific">Paraglaciecola hydrolytica</name>
    <dbReference type="NCBI Taxonomy" id="1799789"/>
    <lineage>
        <taxon>Bacteria</taxon>
        <taxon>Pseudomonadati</taxon>
        <taxon>Pseudomonadota</taxon>
        <taxon>Gammaproteobacteria</taxon>
        <taxon>Alteromonadales</taxon>
        <taxon>Alteromonadaceae</taxon>
        <taxon>Paraglaciecola</taxon>
    </lineage>
</organism>
<dbReference type="AlphaFoldDB" id="A0A136A3V7"/>
<sequence length="148" mass="16653">MALTISTMLKDGQQYMQLWPSQKQLTTLFPENRVVAATKLSIKVMPPLAVLSVAAIVNIQGAELLPQALAVGGFFLTLPMQGLLWLGHRANQLLPPSLSSWYFEIHHNMQQQGCALQSPQAKPKYMELARLLKTAFDELDKAFTKRWF</sequence>
<keyword evidence="8" id="KW-0472">Membrane</keyword>
<evidence type="ECO:0000256" key="7">
    <source>
        <dbReference type="ARBA" id="ARBA00022989"/>
    </source>
</evidence>
<evidence type="ECO:0000256" key="1">
    <source>
        <dbReference type="ARBA" id="ARBA00004429"/>
    </source>
</evidence>
<dbReference type="OrthoDB" id="7066670at2"/>
<keyword evidence="6" id="KW-0812">Transmembrane</keyword>
<dbReference type="EMBL" id="LSNE01000003">
    <property type="protein sequence ID" value="KXI29904.1"/>
    <property type="molecule type" value="Genomic_DNA"/>
</dbReference>
<protein>
    <recommendedName>
        <fullName evidence="3">UPF0208 membrane protein YfbV</fullName>
    </recommendedName>
</protein>
<evidence type="ECO:0000313" key="9">
    <source>
        <dbReference type="EMBL" id="KXI29904.1"/>
    </source>
</evidence>
<accession>A0A136A3V7</accession>
<proteinExistence type="inferred from homology"/>
<dbReference type="Proteomes" id="UP000070299">
    <property type="component" value="Unassembled WGS sequence"/>
</dbReference>
<evidence type="ECO:0000313" key="10">
    <source>
        <dbReference type="Proteomes" id="UP000070299"/>
    </source>
</evidence>
<dbReference type="RefSeq" id="WP_068373290.1">
    <property type="nucleotide sequence ID" value="NZ_LSNE01000003.1"/>
</dbReference>
<keyword evidence="4" id="KW-1003">Cell membrane</keyword>
<gene>
    <name evidence="9" type="ORF">AX660_07740</name>
</gene>
<evidence type="ECO:0000256" key="2">
    <source>
        <dbReference type="ARBA" id="ARBA00009474"/>
    </source>
</evidence>
<keyword evidence="7" id="KW-1133">Transmembrane helix</keyword>